<reference evidence="1" key="1">
    <citation type="journal article" date="2021" name="Front. Microbiol.">
        <title>Comprehensive Comparative Genomics and Phenotyping of Methylobacterium Species.</title>
        <authorList>
            <person name="Alessa O."/>
            <person name="Ogura Y."/>
            <person name="Fujitani Y."/>
            <person name="Takami H."/>
            <person name="Hayashi T."/>
            <person name="Sahin N."/>
            <person name="Tani A."/>
        </authorList>
    </citation>
    <scope>NUCLEOTIDE SEQUENCE</scope>
    <source>
        <strain evidence="1">DSM 23674</strain>
    </source>
</reference>
<evidence type="ECO:0000313" key="2">
    <source>
        <dbReference type="Proteomes" id="UP001055101"/>
    </source>
</evidence>
<keyword evidence="2" id="KW-1185">Reference proteome</keyword>
<reference evidence="1" key="2">
    <citation type="submission" date="2021-08" db="EMBL/GenBank/DDBJ databases">
        <authorList>
            <person name="Tani A."/>
            <person name="Ola A."/>
            <person name="Ogura Y."/>
            <person name="Katsura K."/>
            <person name="Hayashi T."/>
        </authorList>
    </citation>
    <scope>NUCLEOTIDE SEQUENCE</scope>
    <source>
        <strain evidence="1">DSM 23674</strain>
    </source>
</reference>
<accession>A0ABQ4TJY6</accession>
<name>A0ABQ4TJY6_9HYPH</name>
<dbReference type="EMBL" id="BPRA01000009">
    <property type="protein sequence ID" value="GJE55603.1"/>
    <property type="molecule type" value="Genomic_DNA"/>
</dbReference>
<sequence>MHARLDVGGAHVPEDRFPQLSQVGFDLDVDRLTGSGEAEHLGAAVGRVTERAQDLSERFALA</sequence>
<gene>
    <name evidence="1" type="ORF">EKPJFOCH_2098</name>
</gene>
<proteinExistence type="predicted"/>
<dbReference type="Proteomes" id="UP001055101">
    <property type="component" value="Unassembled WGS sequence"/>
</dbReference>
<evidence type="ECO:0000313" key="1">
    <source>
        <dbReference type="EMBL" id="GJE55603.1"/>
    </source>
</evidence>
<comment type="caution">
    <text evidence="1">The sequence shown here is derived from an EMBL/GenBank/DDBJ whole genome shotgun (WGS) entry which is preliminary data.</text>
</comment>
<dbReference type="RefSeq" id="WP_187272485.1">
    <property type="nucleotide sequence ID" value="NZ_BPRA01000009.1"/>
</dbReference>
<organism evidence="1 2">
    <name type="scientific">Methylobacterium thuringiense</name>
    <dbReference type="NCBI Taxonomy" id="1003091"/>
    <lineage>
        <taxon>Bacteria</taxon>
        <taxon>Pseudomonadati</taxon>
        <taxon>Pseudomonadota</taxon>
        <taxon>Alphaproteobacteria</taxon>
        <taxon>Hyphomicrobiales</taxon>
        <taxon>Methylobacteriaceae</taxon>
        <taxon>Methylobacterium</taxon>
    </lineage>
</organism>
<protein>
    <submittedName>
        <fullName evidence="1">Uncharacterized protein</fullName>
    </submittedName>
</protein>